<sequence length="293" mass="32584">MEGAGWRLRRKLEAGIEPATGRTTHHKPPSFRPTSSVPSSNTVYLLLSQATRPLQCTMTGRDREAGTLMGGHVQTRMHSDHPRSSQPTPGIFPMRKQYTQATRQDEHGKSPAFKPSTPEQADTLRQHGTDWRAPLLTASCVSRPSSIRRLLHETRQLKQERAHQLLRKATTSTLSHLAISLFGRQSMPIYYPSNGIDTAIMMRRHQIRLLIWSCTFDEGDDTLAGRDCKTISCSNESCGTYSNIPGHHDQTKYALVPDRTENGSLPILACPYPCKSVGTVLPETAEGLCVVSR</sequence>
<dbReference type="InParanoid" id="E5ABT7"/>
<proteinExistence type="predicted"/>
<name>E5ABT7_LEPMJ</name>
<dbReference type="HOGENOM" id="CLU_950187_0_0_1"/>
<keyword evidence="3" id="KW-1185">Reference proteome</keyword>
<dbReference type="Proteomes" id="UP000002668">
    <property type="component" value="Genome"/>
</dbReference>
<organism evidence="3">
    <name type="scientific">Leptosphaeria maculans (strain JN3 / isolate v23.1.3 / race Av1-4-5-6-7-8)</name>
    <name type="common">Blackleg fungus</name>
    <name type="synonym">Phoma lingam</name>
    <dbReference type="NCBI Taxonomy" id="985895"/>
    <lineage>
        <taxon>Eukaryota</taxon>
        <taxon>Fungi</taxon>
        <taxon>Dikarya</taxon>
        <taxon>Ascomycota</taxon>
        <taxon>Pezizomycotina</taxon>
        <taxon>Dothideomycetes</taxon>
        <taxon>Pleosporomycetidae</taxon>
        <taxon>Pleosporales</taxon>
        <taxon>Pleosporineae</taxon>
        <taxon>Leptosphaeriaceae</taxon>
        <taxon>Plenodomus</taxon>
        <taxon>Plenodomus lingam/Leptosphaeria maculans species complex</taxon>
    </lineage>
</organism>
<accession>E5ABT7</accession>
<evidence type="ECO:0000313" key="2">
    <source>
        <dbReference type="EMBL" id="CBY01128.1"/>
    </source>
</evidence>
<dbReference type="VEuPathDB" id="FungiDB:LEMA_P022580.1"/>
<feature type="region of interest" description="Disordered" evidence="1">
    <location>
        <begin position="99"/>
        <end position="124"/>
    </location>
</feature>
<evidence type="ECO:0000313" key="3">
    <source>
        <dbReference type="Proteomes" id="UP000002668"/>
    </source>
</evidence>
<dbReference type="AlphaFoldDB" id="E5ABT7"/>
<feature type="region of interest" description="Disordered" evidence="1">
    <location>
        <begin position="74"/>
        <end position="93"/>
    </location>
</feature>
<feature type="region of interest" description="Disordered" evidence="1">
    <location>
        <begin position="1"/>
        <end position="39"/>
    </location>
</feature>
<dbReference type="EMBL" id="FP929138">
    <property type="protein sequence ID" value="CBY01128.1"/>
    <property type="molecule type" value="Genomic_DNA"/>
</dbReference>
<protein>
    <submittedName>
        <fullName evidence="2">Predicted protein</fullName>
    </submittedName>
</protein>
<reference evidence="3" key="1">
    <citation type="journal article" date="2011" name="Nat. Commun.">
        <title>Effector diversification within compartments of the Leptosphaeria maculans genome affected by Repeat-Induced Point mutations.</title>
        <authorList>
            <person name="Rouxel T."/>
            <person name="Grandaubert J."/>
            <person name="Hane J.K."/>
            <person name="Hoede C."/>
            <person name="van de Wouw A.P."/>
            <person name="Couloux A."/>
            <person name="Dominguez V."/>
            <person name="Anthouard V."/>
            <person name="Bally P."/>
            <person name="Bourras S."/>
            <person name="Cozijnsen A.J."/>
            <person name="Ciuffetti L.M."/>
            <person name="Degrave A."/>
            <person name="Dilmaghani A."/>
            <person name="Duret L."/>
            <person name="Fudal I."/>
            <person name="Goodwin S.B."/>
            <person name="Gout L."/>
            <person name="Glaser N."/>
            <person name="Linglin J."/>
            <person name="Kema G.H.J."/>
            <person name="Lapalu N."/>
            <person name="Lawrence C.B."/>
            <person name="May K."/>
            <person name="Meyer M."/>
            <person name="Ollivier B."/>
            <person name="Poulain J."/>
            <person name="Schoch C.L."/>
            <person name="Simon A."/>
            <person name="Spatafora J.W."/>
            <person name="Stachowiak A."/>
            <person name="Turgeon B.G."/>
            <person name="Tyler B.M."/>
            <person name="Vincent D."/>
            <person name="Weissenbach J."/>
            <person name="Amselem J."/>
            <person name="Quesneville H."/>
            <person name="Oliver R.P."/>
            <person name="Wincker P."/>
            <person name="Balesdent M.-H."/>
            <person name="Howlett B.J."/>
        </authorList>
    </citation>
    <scope>NUCLEOTIDE SEQUENCE [LARGE SCALE GENOMIC DNA]</scope>
    <source>
        <strain evidence="3">JN3 / isolate v23.1.3 / race Av1-4-5-6-7-8</strain>
    </source>
</reference>
<evidence type="ECO:0000256" key="1">
    <source>
        <dbReference type="SAM" id="MobiDB-lite"/>
    </source>
</evidence>
<gene>
    <name evidence="2" type="ORF">LEMA_P022580.1</name>
</gene>